<dbReference type="InterPro" id="IPR011898">
    <property type="entry name" value="PorD_KorD"/>
</dbReference>
<comment type="caution">
    <text evidence="8">The sequence shown here is derived from an EMBL/GenBank/DDBJ whole genome shotgun (WGS) entry which is preliminary data.</text>
</comment>
<feature type="domain" description="4Fe-4S ferredoxin-type" evidence="7">
    <location>
        <begin position="56"/>
        <end position="85"/>
    </location>
</feature>
<dbReference type="GO" id="GO:0051539">
    <property type="term" value="F:4 iron, 4 sulfur cluster binding"/>
    <property type="evidence" value="ECO:0007669"/>
    <property type="project" value="UniProtKB-KW"/>
</dbReference>
<keyword evidence="3" id="KW-0479">Metal-binding</keyword>
<reference evidence="8" key="2">
    <citation type="journal article" date="2021" name="PeerJ">
        <title>Extensive microbial diversity within the chicken gut microbiome revealed by metagenomics and culture.</title>
        <authorList>
            <person name="Gilroy R."/>
            <person name="Ravi A."/>
            <person name="Getino M."/>
            <person name="Pursley I."/>
            <person name="Horton D.L."/>
            <person name="Alikhan N.F."/>
            <person name="Baker D."/>
            <person name="Gharbi K."/>
            <person name="Hall N."/>
            <person name="Watson M."/>
            <person name="Adriaenssens E.M."/>
            <person name="Foster-Nyarko E."/>
            <person name="Jarju S."/>
            <person name="Secka A."/>
            <person name="Antonio M."/>
            <person name="Oren A."/>
            <person name="Chaudhuri R.R."/>
            <person name="La Ragione R."/>
            <person name="Hildebrand F."/>
            <person name="Pallen M.J."/>
        </authorList>
    </citation>
    <scope>NUCLEOTIDE SEQUENCE</scope>
    <source>
        <strain evidence="8">ChiHecec3B27-6122</strain>
    </source>
</reference>
<evidence type="ECO:0000256" key="1">
    <source>
        <dbReference type="ARBA" id="ARBA00001966"/>
    </source>
</evidence>
<proteinExistence type="predicted"/>
<reference evidence="8" key="1">
    <citation type="submission" date="2020-10" db="EMBL/GenBank/DDBJ databases">
        <authorList>
            <person name="Gilroy R."/>
        </authorList>
    </citation>
    <scope>NUCLEOTIDE SEQUENCE</scope>
    <source>
        <strain evidence="8">ChiHecec3B27-6122</strain>
    </source>
</reference>
<dbReference type="PROSITE" id="PS51379">
    <property type="entry name" value="4FE4S_FER_2"/>
    <property type="match status" value="2"/>
</dbReference>
<dbReference type="Proteomes" id="UP000886876">
    <property type="component" value="Unassembled WGS sequence"/>
</dbReference>
<name>A0A9D1G578_9FIRM</name>
<sequence>MYDRKFVTPVGNKGLYVLDTASWRTHRPVMDKSVCINCGICLGYCPVNSIKWSEEQGYYITYDYCKGCGICAVECPKKAISMVKEGGDK</sequence>
<keyword evidence="2" id="KW-0004">4Fe-4S</keyword>
<dbReference type="PANTHER" id="PTHR43724:SF1">
    <property type="entry name" value="PYRUVATE SYNTHASE SUBUNIT PORD"/>
    <property type="match status" value="1"/>
</dbReference>
<accession>A0A9D1G578</accession>
<comment type="cofactor">
    <cofactor evidence="1">
        <name>[4Fe-4S] cluster</name>
        <dbReference type="ChEBI" id="CHEBI:49883"/>
    </cofactor>
</comment>
<feature type="domain" description="4Fe-4S ferredoxin-type" evidence="7">
    <location>
        <begin position="26"/>
        <end position="55"/>
    </location>
</feature>
<evidence type="ECO:0000256" key="6">
    <source>
        <dbReference type="ARBA" id="ARBA00023014"/>
    </source>
</evidence>
<dbReference type="NCBIfam" id="TIGR02179">
    <property type="entry name" value="PorD_KorD"/>
    <property type="match status" value="1"/>
</dbReference>
<keyword evidence="4" id="KW-0677">Repeat</keyword>
<dbReference type="InterPro" id="IPR017900">
    <property type="entry name" value="4Fe4S_Fe_S_CS"/>
</dbReference>
<evidence type="ECO:0000313" key="8">
    <source>
        <dbReference type="EMBL" id="HIS97548.1"/>
    </source>
</evidence>
<dbReference type="PANTHER" id="PTHR43724">
    <property type="entry name" value="PYRUVATE SYNTHASE SUBUNIT PORD"/>
    <property type="match status" value="1"/>
</dbReference>
<dbReference type="PROSITE" id="PS00198">
    <property type="entry name" value="4FE4S_FER_1"/>
    <property type="match status" value="1"/>
</dbReference>
<evidence type="ECO:0000259" key="7">
    <source>
        <dbReference type="PROSITE" id="PS51379"/>
    </source>
</evidence>
<evidence type="ECO:0000256" key="2">
    <source>
        <dbReference type="ARBA" id="ARBA00022485"/>
    </source>
</evidence>
<dbReference type="GO" id="GO:0016625">
    <property type="term" value="F:oxidoreductase activity, acting on the aldehyde or oxo group of donors, iron-sulfur protein as acceptor"/>
    <property type="evidence" value="ECO:0007669"/>
    <property type="project" value="InterPro"/>
</dbReference>
<dbReference type="AlphaFoldDB" id="A0A9D1G578"/>
<dbReference type="GO" id="GO:0046872">
    <property type="term" value="F:metal ion binding"/>
    <property type="evidence" value="ECO:0007669"/>
    <property type="project" value="UniProtKB-KW"/>
</dbReference>
<evidence type="ECO:0000256" key="3">
    <source>
        <dbReference type="ARBA" id="ARBA00022723"/>
    </source>
</evidence>
<protein>
    <submittedName>
        <fullName evidence="8">4Fe-4S binding protein</fullName>
    </submittedName>
</protein>
<gene>
    <name evidence="8" type="ORF">IAD42_06180</name>
</gene>
<dbReference type="EMBL" id="DVJS01000152">
    <property type="protein sequence ID" value="HIS97548.1"/>
    <property type="molecule type" value="Genomic_DNA"/>
</dbReference>
<dbReference type="Pfam" id="PF14697">
    <property type="entry name" value="Fer4_21"/>
    <property type="match status" value="1"/>
</dbReference>
<dbReference type="InterPro" id="IPR017896">
    <property type="entry name" value="4Fe4S_Fe-S-bd"/>
</dbReference>
<organism evidence="8 9">
    <name type="scientific">Candidatus Scatomorpha pullistercoris</name>
    <dbReference type="NCBI Taxonomy" id="2840929"/>
    <lineage>
        <taxon>Bacteria</taxon>
        <taxon>Bacillati</taxon>
        <taxon>Bacillota</taxon>
        <taxon>Clostridia</taxon>
        <taxon>Eubacteriales</taxon>
        <taxon>Candidatus Scatomorpha</taxon>
    </lineage>
</organism>
<evidence type="ECO:0000256" key="4">
    <source>
        <dbReference type="ARBA" id="ARBA00022737"/>
    </source>
</evidence>
<keyword evidence="5" id="KW-0408">Iron</keyword>
<keyword evidence="6" id="KW-0411">Iron-sulfur</keyword>
<evidence type="ECO:0000256" key="5">
    <source>
        <dbReference type="ARBA" id="ARBA00023004"/>
    </source>
</evidence>
<dbReference type="Gene3D" id="3.30.70.20">
    <property type="match status" value="2"/>
</dbReference>
<dbReference type="SUPFAM" id="SSF54862">
    <property type="entry name" value="4Fe-4S ferredoxins"/>
    <property type="match status" value="1"/>
</dbReference>
<evidence type="ECO:0000313" key="9">
    <source>
        <dbReference type="Proteomes" id="UP000886876"/>
    </source>
</evidence>